<dbReference type="CDD" id="cd06558">
    <property type="entry name" value="crotonase-like"/>
    <property type="match status" value="1"/>
</dbReference>
<dbReference type="Pfam" id="PF00378">
    <property type="entry name" value="ECH_1"/>
    <property type="match status" value="1"/>
</dbReference>
<accession>A0A5M6I5Z8</accession>
<organism evidence="2 3">
    <name type="scientific">Blastochloris sulfoviridis</name>
    <dbReference type="NCBI Taxonomy" id="50712"/>
    <lineage>
        <taxon>Bacteria</taxon>
        <taxon>Pseudomonadati</taxon>
        <taxon>Pseudomonadota</taxon>
        <taxon>Alphaproteobacteria</taxon>
        <taxon>Hyphomicrobiales</taxon>
        <taxon>Blastochloridaceae</taxon>
        <taxon>Blastochloris</taxon>
    </lineage>
</organism>
<gene>
    <name evidence="2" type="primary">oah</name>
    <name evidence="2" type="ORF">F1193_00195</name>
</gene>
<evidence type="ECO:0000313" key="3">
    <source>
        <dbReference type="Proteomes" id="UP000323886"/>
    </source>
</evidence>
<dbReference type="EC" id="3.7.1.21" evidence="1"/>
<dbReference type="Gene3D" id="3.90.226.10">
    <property type="entry name" value="2-enoyl-CoA Hydratase, Chain A, domain 1"/>
    <property type="match status" value="1"/>
</dbReference>
<dbReference type="GO" id="GO:0016823">
    <property type="term" value="F:hydrolase activity, acting on acid carbon-carbon bonds, in ketonic substances"/>
    <property type="evidence" value="ECO:0007669"/>
    <property type="project" value="InterPro"/>
</dbReference>
<dbReference type="RefSeq" id="WP_150095663.1">
    <property type="nucleotide sequence ID" value="NZ_VWPL01000001.1"/>
</dbReference>
<dbReference type="GO" id="GO:0006635">
    <property type="term" value="P:fatty acid beta-oxidation"/>
    <property type="evidence" value="ECO:0007669"/>
    <property type="project" value="TreeGrafter"/>
</dbReference>
<dbReference type="PANTHER" id="PTHR11941">
    <property type="entry name" value="ENOYL-COA HYDRATASE-RELATED"/>
    <property type="match status" value="1"/>
</dbReference>
<sequence>MPVTSAARDSIAPLELKNHDLVADIDAPGVIYEKRPARTPDGKVVPGLFNAWITLDNPAQFNSYTTEMVKGTISAFRNASNARDVVAVVFTGAGDKAFCTGGNTKEYAEYYAGNPQEYRQYMRLFNDMVSAILGCDKPVICRVNGMRIGGGQEIGMACDFTVAQDMARFGQAGPKHGSAPIGGATDFLPVMIGCEMAMVSGSLCEPWSAHKAYRFGMITDIVPALKVDGEFVANPLVITDRWLDAYGRIVHGEPKTGAELAAAKEVLKKGAVDLSLLDAKVEELCAKILLTFPDCFTKTIEELRKPKIDAWNANKENSRAWLALNMMTEARAGFRAFNEGTKEDREIDFVALRQALAAGTPWTDDLTESLLPKARAAR</sequence>
<dbReference type="InterPro" id="IPR029045">
    <property type="entry name" value="ClpP/crotonase-like_dom_sf"/>
</dbReference>
<dbReference type="EMBL" id="VWPL01000001">
    <property type="protein sequence ID" value="KAA5603553.1"/>
    <property type="molecule type" value="Genomic_DNA"/>
</dbReference>
<reference evidence="2 3" key="1">
    <citation type="submission" date="2019-09" db="EMBL/GenBank/DDBJ databases">
        <title>Draft Whole-Genome sequence of Blastochloris sulfoviridis DSM 729.</title>
        <authorList>
            <person name="Meyer T.E."/>
            <person name="Kyndt J.A."/>
        </authorList>
    </citation>
    <scope>NUCLEOTIDE SEQUENCE [LARGE SCALE GENOMIC DNA]</scope>
    <source>
        <strain evidence="2 3">DSM 729</strain>
    </source>
</reference>
<comment type="caution">
    <text evidence="2">The sequence shown here is derived from an EMBL/GenBank/DDBJ whole genome shotgun (WGS) entry which is preliminary data.</text>
</comment>
<dbReference type="OrthoDB" id="9795727at2"/>
<dbReference type="AlphaFoldDB" id="A0A5M6I5Z8"/>
<evidence type="ECO:0000313" key="2">
    <source>
        <dbReference type="EMBL" id="KAA5603553.1"/>
    </source>
</evidence>
<dbReference type="InterPro" id="IPR001753">
    <property type="entry name" value="Enoyl-CoA_hydra/iso"/>
</dbReference>
<name>A0A5M6I5Z8_9HYPH</name>
<dbReference type="GO" id="GO:0018807">
    <property type="term" value="F:6-hydroxycyclohex-1-ene-1-carboxyl-CoA hydratase activity"/>
    <property type="evidence" value="ECO:0007669"/>
    <property type="project" value="UniProtKB-UniRule"/>
</dbReference>
<keyword evidence="3" id="KW-1185">Reference proteome</keyword>
<proteinExistence type="predicted"/>
<dbReference type="Proteomes" id="UP000323886">
    <property type="component" value="Unassembled WGS sequence"/>
</dbReference>
<dbReference type="NCBIfam" id="TIGR03200">
    <property type="entry name" value="dearomat_oah"/>
    <property type="match status" value="1"/>
</dbReference>
<protein>
    <recommendedName>
        <fullName evidence="1">6-oxocyclohex-1-ene-1-carbonyl-CoA hydratase</fullName>
        <ecNumber evidence="1">3.7.1.21</ecNumber>
    </recommendedName>
</protein>
<evidence type="ECO:0000256" key="1">
    <source>
        <dbReference type="NCBIfam" id="TIGR03200"/>
    </source>
</evidence>
<dbReference type="InterPro" id="IPR017613">
    <property type="entry name" value="Dearomat_hydrolase"/>
</dbReference>
<dbReference type="PANTHER" id="PTHR11941:SF54">
    <property type="entry name" value="ENOYL-COA HYDRATASE, MITOCHONDRIAL"/>
    <property type="match status" value="1"/>
</dbReference>
<keyword evidence="2" id="KW-0378">Hydrolase</keyword>
<dbReference type="SUPFAM" id="SSF52096">
    <property type="entry name" value="ClpP/crotonase"/>
    <property type="match status" value="1"/>
</dbReference>